<dbReference type="EMBL" id="AMZH03008480">
    <property type="protein sequence ID" value="RRT58860.1"/>
    <property type="molecule type" value="Genomic_DNA"/>
</dbReference>
<proteinExistence type="predicted"/>
<keyword evidence="1" id="KW-0732">Signal</keyword>
<comment type="caution">
    <text evidence="2">The sequence shown here is derived from an EMBL/GenBank/DDBJ whole genome shotgun (WGS) entry which is preliminary data.</text>
</comment>
<evidence type="ECO:0000313" key="3">
    <source>
        <dbReference type="Proteomes" id="UP000287651"/>
    </source>
</evidence>
<evidence type="ECO:0000313" key="2">
    <source>
        <dbReference type="EMBL" id="RRT58860.1"/>
    </source>
</evidence>
<gene>
    <name evidence="2" type="ORF">B296_00011081</name>
</gene>
<name>A0A426Z4E8_ENSVE</name>
<evidence type="ECO:0000256" key="1">
    <source>
        <dbReference type="SAM" id="SignalP"/>
    </source>
</evidence>
<sequence>MRREGIARWRRITCATDHVGELGKSSVLPLLLLLLLLLSPSIDHRRPKSTANDRFQRYRLVADGLHTGQLVDRYIPPDTGPYRSLRQSLVEPPSYLMHAPFCIRMWSLCVCLCNFFDGYLDPEYVEFLELISKPVEHLPSAEIQLERKEAERAGQL</sequence>
<feature type="signal peptide" evidence="1">
    <location>
        <begin position="1"/>
        <end position="44"/>
    </location>
</feature>
<feature type="chain" id="PRO_5019241678" evidence="1">
    <location>
        <begin position="45"/>
        <end position="156"/>
    </location>
</feature>
<reference evidence="2 3" key="1">
    <citation type="journal article" date="2014" name="Agronomy (Basel)">
        <title>A Draft Genome Sequence for Ensete ventricosum, the Drought-Tolerant Tree Against Hunger.</title>
        <authorList>
            <person name="Harrison J."/>
            <person name="Moore K.A."/>
            <person name="Paszkiewicz K."/>
            <person name="Jones T."/>
            <person name="Grant M."/>
            <person name="Ambacheew D."/>
            <person name="Muzemil S."/>
            <person name="Studholme D.J."/>
        </authorList>
    </citation>
    <scope>NUCLEOTIDE SEQUENCE [LARGE SCALE GENOMIC DNA]</scope>
</reference>
<dbReference type="Proteomes" id="UP000287651">
    <property type="component" value="Unassembled WGS sequence"/>
</dbReference>
<dbReference type="AlphaFoldDB" id="A0A426Z4E8"/>
<protein>
    <submittedName>
        <fullName evidence="2">Uncharacterized protein</fullName>
    </submittedName>
</protein>
<accession>A0A426Z4E8</accession>
<organism evidence="2 3">
    <name type="scientific">Ensete ventricosum</name>
    <name type="common">Abyssinian banana</name>
    <name type="synonym">Musa ensete</name>
    <dbReference type="NCBI Taxonomy" id="4639"/>
    <lineage>
        <taxon>Eukaryota</taxon>
        <taxon>Viridiplantae</taxon>
        <taxon>Streptophyta</taxon>
        <taxon>Embryophyta</taxon>
        <taxon>Tracheophyta</taxon>
        <taxon>Spermatophyta</taxon>
        <taxon>Magnoliopsida</taxon>
        <taxon>Liliopsida</taxon>
        <taxon>Zingiberales</taxon>
        <taxon>Musaceae</taxon>
        <taxon>Ensete</taxon>
    </lineage>
</organism>